<keyword evidence="2" id="KW-1185">Reference proteome</keyword>
<reference evidence="1" key="1">
    <citation type="submission" date="2021-02" db="EMBL/GenBank/DDBJ databases">
        <authorList>
            <consortium name="DOE Joint Genome Institute"/>
            <person name="Ahrendt S."/>
            <person name="Looney B.P."/>
            <person name="Miyauchi S."/>
            <person name="Morin E."/>
            <person name="Drula E."/>
            <person name="Courty P.E."/>
            <person name="Chicoki N."/>
            <person name="Fauchery L."/>
            <person name="Kohler A."/>
            <person name="Kuo A."/>
            <person name="Labutti K."/>
            <person name="Pangilinan J."/>
            <person name="Lipzen A."/>
            <person name="Riley R."/>
            <person name="Andreopoulos W."/>
            <person name="He G."/>
            <person name="Johnson J."/>
            <person name="Barry K.W."/>
            <person name="Grigoriev I.V."/>
            <person name="Nagy L."/>
            <person name="Hibbett D."/>
            <person name="Henrissat B."/>
            <person name="Matheny P.B."/>
            <person name="Labbe J."/>
            <person name="Martin F."/>
        </authorList>
    </citation>
    <scope>NUCLEOTIDE SEQUENCE</scope>
    <source>
        <strain evidence="1">FP105234-sp</strain>
    </source>
</reference>
<gene>
    <name evidence="1" type="ORF">FA95DRAFT_1564060</name>
</gene>
<reference evidence="1" key="2">
    <citation type="journal article" date="2022" name="New Phytol.">
        <title>Evolutionary transition to the ectomycorrhizal habit in the genomes of a hyperdiverse lineage of mushroom-forming fungi.</title>
        <authorList>
            <person name="Looney B."/>
            <person name="Miyauchi S."/>
            <person name="Morin E."/>
            <person name="Drula E."/>
            <person name="Courty P.E."/>
            <person name="Kohler A."/>
            <person name="Kuo A."/>
            <person name="LaButti K."/>
            <person name="Pangilinan J."/>
            <person name="Lipzen A."/>
            <person name="Riley R."/>
            <person name="Andreopoulos W."/>
            <person name="He G."/>
            <person name="Johnson J."/>
            <person name="Nolan M."/>
            <person name="Tritt A."/>
            <person name="Barry K.W."/>
            <person name="Grigoriev I.V."/>
            <person name="Nagy L.G."/>
            <person name="Hibbett D."/>
            <person name="Henrissat B."/>
            <person name="Matheny P.B."/>
            <person name="Labbe J."/>
            <person name="Martin F.M."/>
        </authorList>
    </citation>
    <scope>NUCLEOTIDE SEQUENCE</scope>
    <source>
        <strain evidence="1">FP105234-sp</strain>
    </source>
</reference>
<comment type="caution">
    <text evidence="1">The sequence shown here is derived from an EMBL/GenBank/DDBJ whole genome shotgun (WGS) entry which is preliminary data.</text>
</comment>
<organism evidence="1 2">
    <name type="scientific">Auriscalpium vulgare</name>
    <dbReference type="NCBI Taxonomy" id="40419"/>
    <lineage>
        <taxon>Eukaryota</taxon>
        <taxon>Fungi</taxon>
        <taxon>Dikarya</taxon>
        <taxon>Basidiomycota</taxon>
        <taxon>Agaricomycotina</taxon>
        <taxon>Agaricomycetes</taxon>
        <taxon>Russulales</taxon>
        <taxon>Auriscalpiaceae</taxon>
        <taxon>Auriscalpium</taxon>
    </lineage>
</organism>
<accession>A0ACB8RFM8</accession>
<evidence type="ECO:0000313" key="2">
    <source>
        <dbReference type="Proteomes" id="UP000814033"/>
    </source>
</evidence>
<dbReference type="EMBL" id="MU276052">
    <property type="protein sequence ID" value="KAI0042689.1"/>
    <property type="molecule type" value="Genomic_DNA"/>
</dbReference>
<proteinExistence type="predicted"/>
<sequence length="615" mass="67933">MKLADQLSTAHTPFYTFEFFPPRTDQGFSNLLARISRLAELKPLAISVTWGAGGSTKERTLELAALTQKEYEIDTIMHLTCTNMEKGMVDEALRAAKAIGIQNIMALRGDPPRGEEYWIPTDPRFAHAADLVSYIRSHPEFSDAFSIGVAGYPDGHADKALSEEDEFRNLKAKVDAGADFIVTQLFYDVDNFLLWVKKVRATGITVPIIPGVMPLQTYASFLRLTKLCGTNIPAALQAELEPIKHDDQKIKDFGVTLAVSMIKRLEEGGIRGFHFCTLNLEKSVQRTLELLQWAPRYLKPQNKLIADTPDDVVHPLSTDHPDFVVTPANAASTASNGLVGHLAGGEGDIGKGEANNAATWDEFPNGRFGDVNSPAFGSQDMWGGFSRLNTAATEWARPQTHADVTAICLRFLASAAPSWPFSPAPLSLESQLILPHLQRLARAGWWPVGSQPAVDGANSADPVVGWGPAGGYVYQKPFVEFFVGEDVVRRLEARVRAQGNGLVNVLAGNNAGELRTNVQEGERNAVTWGVFPGQEIVQSTIIEQESFLTWKDEAFSIWTDWASLFPPESPERKLLEDIRDTRWLVNVTHHNFKDPEALWDFLSEDLGDQKILDAR</sequence>
<dbReference type="Proteomes" id="UP000814033">
    <property type="component" value="Unassembled WGS sequence"/>
</dbReference>
<protein>
    <submittedName>
        <fullName evidence="1">Methylenetetrahydrofolate reduct</fullName>
    </submittedName>
</protein>
<evidence type="ECO:0000313" key="1">
    <source>
        <dbReference type="EMBL" id="KAI0042689.1"/>
    </source>
</evidence>
<name>A0ACB8RFM8_9AGAM</name>